<sequence>MPSPPTPEFIDLSRRLDGLERQVARWRRIAVAGFLTTGLALAAAVTGSAIAQRPAPGEMELRRLAIVDERGATRILMTAEGQDAFVGMTDVNGETRAMLQSHPGGARLVLGDGRPRLVLSADPGQVVATMSGPDGVARAVLGIGAGARETLLLARPDGRPSVSLP</sequence>
<evidence type="ECO:0000313" key="2">
    <source>
        <dbReference type="EMBL" id="ROP99750.1"/>
    </source>
</evidence>
<feature type="transmembrane region" description="Helical" evidence="1">
    <location>
        <begin position="29"/>
        <end position="51"/>
    </location>
</feature>
<dbReference type="RefSeq" id="WP_123689105.1">
    <property type="nucleotide sequence ID" value="NZ_AP019700.1"/>
</dbReference>
<dbReference type="Proteomes" id="UP000278222">
    <property type="component" value="Unassembled WGS sequence"/>
</dbReference>
<dbReference type="AlphaFoldDB" id="A0A3N1M7T5"/>
<protein>
    <submittedName>
        <fullName evidence="2">Uncharacterized protein</fullName>
    </submittedName>
</protein>
<keyword evidence="3" id="KW-1185">Reference proteome</keyword>
<dbReference type="EMBL" id="RJKX01000013">
    <property type="protein sequence ID" value="ROP99750.1"/>
    <property type="molecule type" value="Genomic_DNA"/>
</dbReference>
<reference evidence="2 3" key="1">
    <citation type="submission" date="2018-11" db="EMBL/GenBank/DDBJ databases">
        <title>Genomic Encyclopedia of Type Strains, Phase IV (KMG-IV): sequencing the most valuable type-strain genomes for metagenomic binning, comparative biology and taxonomic classification.</title>
        <authorList>
            <person name="Goeker M."/>
        </authorList>
    </citation>
    <scope>NUCLEOTIDE SEQUENCE [LARGE SCALE GENOMIC DNA]</scope>
    <source>
        <strain evidence="2 3">DSM 5900</strain>
    </source>
</reference>
<comment type="caution">
    <text evidence="2">The sequence shown here is derived from an EMBL/GenBank/DDBJ whole genome shotgun (WGS) entry which is preliminary data.</text>
</comment>
<gene>
    <name evidence="2" type="ORF">EDC65_1537</name>
</gene>
<name>A0A3N1M7T5_9PROT</name>
<accession>A0A3N1M7T5</accession>
<keyword evidence="1" id="KW-1133">Transmembrane helix</keyword>
<keyword evidence="1" id="KW-0812">Transmembrane</keyword>
<organism evidence="2 3">
    <name type="scientific">Stella humosa</name>
    <dbReference type="NCBI Taxonomy" id="94"/>
    <lineage>
        <taxon>Bacteria</taxon>
        <taxon>Pseudomonadati</taxon>
        <taxon>Pseudomonadota</taxon>
        <taxon>Alphaproteobacteria</taxon>
        <taxon>Rhodospirillales</taxon>
        <taxon>Stellaceae</taxon>
        <taxon>Stella</taxon>
    </lineage>
</organism>
<keyword evidence="1" id="KW-0472">Membrane</keyword>
<proteinExistence type="predicted"/>
<evidence type="ECO:0000256" key="1">
    <source>
        <dbReference type="SAM" id="Phobius"/>
    </source>
</evidence>
<evidence type="ECO:0000313" key="3">
    <source>
        <dbReference type="Proteomes" id="UP000278222"/>
    </source>
</evidence>